<evidence type="ECO:0000313" key="4">
    <source>
        <dbReference type="Proteomes" id="UP000263517"/>
    </source>
</evidence>
<dbReference type="InterPro" id="IPR011335">
    <property type="entry name" value="Restrct_endonuc-II-like"/>
</dbReference>
<accession>A0A350P9Q2</accession>
<dbReference type="AlphaFoldDB" id="A0A350P9Q2"/>
<dbReference type="Pfam" id="PF04471">
    <property type="entry name" value="Mrr_cat"/>
    <property type="match status" value="1"/>
</dbReference>
<evidence type="ECO:0000313" key="3">
    <source>
        <dbReference type="EMBL" id="HAW78019.1"/>
    </source>
</evidence>
<gene>
    <name evidence="3" type="ORF">DCW74_20070</name>
</gene>
<evidence type="ECO:0000259" key="2">
    <source>
        <dbReference type="Pfam" id="PF04471"/>
    </source>
</evidence>
<dbReference type="Gene3D" id="3.40.1350.10">
    <property type="match status" value="1"/>
</dbReference>
<sequence length="263" mass="29855">MSILSGEDHPKNAGVFPGRLSPSVSSQQGYLTVLDFTELSADGQDLELLIRELLFRQGFSVHWSGKGADGGRDLVCVEKRGSFFQQDKRSWLIQCKHNAISGKSVGIGDLDDISDSCAQHNCQGYLLVCSTYPSSAVVNRLEGVSNNPQNQLTATYWDSVKVEQLLSTPKNWALAQRFFPISAAAEDWQIYATEMPNHWVVTYKGYYFHLRNRIGSYRGYHLESIKKRISDIESLDFPGKHFLRPRSVYYDDKNGGYEWYVDY</sequence>
<feature type="region of interest" description="Disordered" evidence="1">
    <location>
        <begin position="1"/>
        <end position="23"/>
    </location>
</feature>
<evidence type="ECO:0000256" key="1">
    <source>
        <dbReference type="SAM" id="MobiDB-lite"/>
    </source>
</evidence>
<dbReference type="GO" id="GO:0004519">
    <property type="term" value="F:endonuclease activity"/>
    <property type="evidence" value="ECO:0007669"/>
    <property type="project" value="InterPro"/>
</dbReference>
<comment type="caution">
    <text evidence="3">The sequence shown here is derived from an EMBL/GenBank/DDBJ whole genome shotgun (WGS) entry which is preliminary data.</text>
</comment>
<dbReference type="GO" id="GO:0003677">
    <property type="term" value="F:DNA binding"/>
    <property type="evidence" value="ECO:0007669"/>
    <property type="project" value="InterPro"/>
</dbReference>
<dbReference type="InterPro" id="IPR007560">
    <property type="entry name" value="Restrct_endonuc_IV_Mrr"/>
</dbReference>
<proteinExistence type="predicted"/>
<feature type="domain" description="Restriction endonuclease type IV Mrr" evidence="2">
    <location>
        <begin position="41"/>
        <end position="131"/>
    </location>
</feature>
<dbReference type="SUPFAM" id="SSF52980">
    <property type="entry name" value="Restriction endonuclease-like"/>
    <property type="match status" value="1"/>
</dbReference>
<feature type="non-terminal residue" evidence="3">
    <location>
        <position position="263"/>
    </location>
</feature>
<protein>
    <recommendedName>
        <fullName evidence="2">Restriction endonuclease type IV Mrr domain-containing protein</fullName>
    </recommendedName>
</protein>
<feature type="compositionally biased region" description="Basic and acidic residues" evidence="1">
    <location>
        <begin position="1"/>
        <end position="11"/>
    </location>
</feature>
<organism evidence="3 4">
    <name type="scientific">Alteromonas australica</name>
    <dbReference type="NCBI Taxonomy" id="589873"/>
    <lineage>
        <taxon>Bacteria</taxon>
        <taxon>Pseudomonadati</taxon>
        <taxon>Pseudomonadota</taxon>
        <taxon>Gammaproteobacteria</taxon>
        <taxon>Alteromonadales</taxon>
        <taxon>Alteromonadaceae</taxon>
        <taxon>Alteromonas/Salinimonas group</taxon>
        <taxon>Alteromonas</taxon>
    </lineage>
</organism>
<dbReference type="GO" id="GO:0009307">
    <property type="term" value="P:DNA restriction-modification system"/>
    <property type="evidence" value="ECO:0007669"/>
    <property type="project" value="InterPro"/>
</dbReference>
<name>A0A350P9Q2_9ALTE</name>
<dbReference type="InterPro" id="IPR011856">
    <property type="entry name" value="tRNA_endonuc-like_dom_sf"/>
</dbReference>
<dbReference type="Proteomes" id="UP000263517">
    <property type="component" value="Unassembled WGS sequence"/>
</dbReference>
<dbReference type="EMBL" id="DNAN01000702">
    <property type="protein sequence ID" value="HAW78019.1"/>
    <property type="molecule type" value="Genomic_DNA"/>
</dbReference>
<reference evidence="3 4" key="1">
    <citation type="journal article" date="2018" name="Nat. Biotechnol.">
        <title>A standardized bacterial taxonomy based on genome phylogeny substantially revises the tree of life.</title>
        <authorList>
            <person name="Parks D.H."/>
            <person name="Chuvochina M."/>
            <person name="Waite D.W."/>
            <person name="Rinke C."/>
            <person name="Skarshewski A."/>
            <person name="Chaumeil P.A."/>
            <person name="Hugenholtz P."/>
        </authorList>
    </citation>
    <scope>NUCLEOTIDE SEQUENCE [LARGE SCALE GENOMIC DNA]</scope>
    <source>
        <strain evidence="3">UBA11978</strain>
    </source>
</reference>